<protein>
    <submittedName>
        <fullName evidence="1">Uncharacterized protein</fullName>
    </submittedName>
</protein>
<organism evidence="1 2">
    <name type="scientific">Pseudomonas phage vB_PsyM_KIL1</name>
    <dbReference type="NCBI Taxonomy" id="1777065"/>
    <lineage>
        <taxon>Viruses</taxon>
        <taxon>Duplodnaviria</taxon>
        <taxon>Heunggongvirae</taxon>
        <taxon>Uroviricota</taxon>
        <taxon>Caudoviricetes</taxon>
        <taxon>Vandenendeviridae</taxon>
        <taxon>Gorskivirinae</taxon>
        <taxon>Flaumdravirus</taxon>
        <taxon>Flaumdravirus KIL4</taxon>
    </lineage>
</organism>
<evidence type="ECO:0000313" key="2">
    <source>
        <dbReference type="Proteomes" id="UP000203989"/>
    </source>
</evidence>
<dbReference type="KEGG" id="vg:28802400"/>
<reference evidence="1 2" key="1">
    <citation type="journal article" date="2016" name="Front. Microbiol.">
        <title>Characterization of Novel Bacteriophages for Biocontrol of Bacterial Blight in Leek Caused by Pseudomonas syringae pv. porri.</title>
        <authorList>
            <person name="Rombouts S."/>
            <person name="Lavigne R."/>
        </authorList>
    </citation>
    <scope>NUCLEOTIDE SEQUENCE [LARGE SCALE GENOMIC DNA]</scope>
</reference>
<gene>
    <name evidence="1" type="ORF">vB_PsyM_KIL1_0007</name>
</gene>
<dbReference type="EMBL" id="KU130126">
    <property type="protein sequence ID" value="AMR57259.1"/>
    <property type="molecule type" value="Genomic_DNA"/>
</dbReference>
<sequence>MGKMGKNTEGGWGWWVAAYKNAHPEEVLDYKVLMQKYIKGEKPE</sequence>
<accession>A0A142IDF4</accession>
<dbReference type="GeneID" id="28802400"/>
<proteinExistence type="predicted"/>
<evidence type="ECO:0000313" key="1">
    <source>
        <dbReference type="EMBL" id="AMR57259.1"/>
    </source>
</evidence>
<keyword evidence="2" id="KW-1185">Reference proteome</keyword>
<dbReference type="Proteomes" id="UP000203989">
    <property type="component" value="Segment"/>
</dbReference>
<name>A0A142IDF4_9CAUD</name>
<dbReference type="RefSeq" id="YP_009275941.1">
    <property type="nucleotide sequence ID" value="NC_030934.1"/>
</dbReference>